<dbReference type="FunFam" id="3.30.230.130:FF:000003">
    <property type="entry name" value="Cullin 2"/>
    <property type="match status" value="1"/>
</dbReference>
<dbReference type="InterPro" id="IPR019559">
    <property type="entry name" value="Cullin_neddylation_domain"/>
</dbReference>
<evidence type="ECO:0000313" key="11">
    <source>
        <dbReference type="Proteomes" id="UP000663824"/>
    </source>
</evidence>
<dbReference type="SMART" id="SM00182">
    <property type="entry name" value="CULLIN"/>
    <property type="match status" value="1"/>
</dbReference>
<dbReference type="Gene3D" id="3.30.230.130">
    <property type="entry name" value="Cullin, Chain C, Domain 2"/>
    <property type="match status" value="1"/>
</dbReference>
<comment type="similarity">
    <text evidence="2 5 6">Belongs to the cullin family.</text>
</comment>
<dbReference type="SUPFAM" id="SSF74788">
    <property type="entry name" value="Cullin repeat-like"/>
    <property type="match status" value="1"/>
</dbReference>
<dbReference type="FunFam" id="1.10.10.10:FF:000014">
    <property type="entry name" value="Cullin 1"/>
    <property type="match status" value="1"/>
</dbReference>
<evidence type="ECO:0000256" key="5">
    <source>
        <dbReference type="PROSITE-ProRule" id="PRU00330"/>
    </source>
</evidence>
<dbReference type="InterPro" id="IPR016158">
    <property type="entry name" value="Cullin_homology"/>
</dbReference>
<dbReference type="InterPro" id="IPR059120">
    <property type="entry name" value="Cullin-like_AB"/>
</dbReference>
<comment type="caution">
    <text evidence="10">The sequence shown here is derived from an EMBL/GenBank/DDBJ whole genome shotgun (WGS) entry which is preliminary data.</text>
</comment>
<evidence type="ECO:0000313" key="10">
    <source>
        <dbReference type="EMBL" id="CAF2093430.1"/>
    </source>
</evidence>
<dbReference type="SMART" id="SM00884">
    <property type="entry name" value="Cullin_Nedd8"/>
    <property type="match status" value="1"/>
</dbReference>
<evidence type="ECO:0000256" key="1">
    <source>
        <dbReference type="ARBA" id="ARBA00004906"/>
    </source>
</evidence>
<dbReference type="InterPro" id="IPR036388">
    <property type="entry name" value="WH-like_DNA-bd_sf"/>
</dbReference>
<sequence length="757" mass="89353">MISTLRPKEINFDELWPEVLSTARCVINMSRYGHTDVSTWQSRFFDIYNLCGATPESYAERLYDETKTFLELHCRSMKEDIFKAEQNTLSIYTKYWIEYKMGAGHLNSLYSHLNNILVKKRKISDPETNMYLDYHIEFPDESPVEIGEMALDCWTNIIIEPLKERLVKLILEQINLDRLGECVNQTTIKNAIMSFFDVYQYKRINALHLYEKTFESYFLQGTGEYYREEGNRCIAKFDCIQYMKKILLLIDEEEFRSRKFLNPTSYIKVKNECLQRLVCDHFDTLKNECNELITREDFDALRNMYKLLVPTPIGTSYMVERLQQNIAAIGHEKIHSLKGENLQTLFVENLLELHAKYLNVIRETFANDPDFISSLDKACAMVVNMKNGNNLSAKAAELVAHYCDNLLRKSSKISTESEIEEKLVNAIIIFNYLEDKDYFQRCYQKMLARRLIYQHSASIDAEEFMLTKLKESCGYEFTAKLARMFQDMKISDDLNVKFLEYLKSESKLCVQNQTMPNLVGLDFNIHVLQANSWPISQLMNNTFVIPQPMEKPLRLFEEFYNKQYNGRKLFWIYNLSNGELRISILDRSYFVTMGTYQMAILLLFNQHQHLKLNEIEEATKINMKEIEKQILPLIENKFLISESIDLIETSLISVNFEFKSKRTKFKLPIVTQKETNQDSEATQRNLDEDRKFFIQAIIVRIMKSRQTQKHNLLIEEVITQSKQRFLPSIHLIKKCIEILIDKQYLERNSTDEYRYIA</sequence>
<dbReference type="Pfam" id="PF26557">
    <property type="entry name" value="Cullin_AB"/>
    <property type="match status" value="1"/>
</dbReference>
<dbReference type="PANTHER" id="PTHR11932">
    <property type="entry name" value="CULLIN"/>
    <property type="match status" value="1"/>
</dbReference>
<dbReference type="OrthoDB" id="27073at2759"/>
<dbReference type="Proteomes" id="UP000663834">
    <property type="component" value="Unassembled WGS sequence"/>
</dbReference>
<dbReference type="AlphaFoldDB" id="A0A816T562"/>
<evidence type="ECO:0000256" key="2">
    <source>
        <dbReference type="ARBA" id="ARBA00006019"/>
    </source>
</evidence>
<dbReference type="FunFam" id="1.20.1310.10:FF:000012">
    <property type="entry name" value="Cullin 2"/>
    <property type="match status" value="1"/>
</dbReference>
<evidence type="ECO:0000256" key="3">
    <source>
        <dbReference type="ARBA" id="ARBA00022499"/>
    </source>
</evidence>
<dbReference type="SUPFAM" id="SSF46785">
    <property type="entry name" value="Winged helix' DNA-binding domain"/>
    <property type="match status" value="1"/>
</dbReference>
<dbReference type="InterPro" id="IPR016159">
    <property type="entry name" value="Cullin_repeat-like_dom_sf"/>
</dbReference>
<dbReference type="InterPro" id="IPR036317">
    <property type="entry name" value="Cullin_homology_sf"/>
</dbReference>
<feature type="domain" description="Cullin family profile" evidence="7">
    <location>
        <begin position="394"/>
        <end position="634"/>
    </location>
</feature>
<dbReference type="EMBL" id="CAJNRE010010591">
    <property type="protein sequence ID" value="CAF2093430.1"/>
    <property type="molecule type" value="Genomic_DNA"/>
</dbReference>
<keyword evidence="4" id="KW-0832">Ubl conjugation</keyword>
<protein>
    <recommendedName>
        <fullName evidence="7">Cullin family profile domain-containing protein</fullName>
    </recommendedName>
</protein>
<dbReference type="Pfam" id="PF10557">
    <property type="entry name" value="Cullin_Nedd8"/>
    <property type="match status" value="1"/>
</dbReference>
<evidence type="ECO:0000259" key="7">
    <source>
        <dbReference type="PROSITE" id="PS50069"/>
    </source>
</evidence>
<gene>
    <name evidence="9" type="ORF">CJN711_LOCUS22329</name>
    <name evidence="8" type="ORF">KQP761_LOCUS5026</name>
    <name evidence="10" type="ORF">MBJ925_LOCUS20997</name>
</gene>
<evidence type="ECO:0000256" key="4">
    <source>
        <dbReference type="ARBA" id="ARBA00022843"/>
    </source>
</evidence>
<dbReference type="EMBL" id="CAJNOV010010451">
    <property type="protein sequence ID" value="CAF1407478.1"/>
    <property type="molecule type" value="Genomic_DNA"/>
</dbReference>
<organism evidence="10 11">
    <name type="scientific">Rotaria magnacalcarata</name>
    <dbReference type="NCBI Taxonomy" id="392030"/>
    <lineage>
        <taxon>Eukaryota</taxon>
        <taxon>Metazoa</taxon>
        <taxon>Spiralia</taxon>
        <taxon>Gnathifera</taxon>
        <taxon>Rotifera</taxon>
        <taxon>Eurotatoria</taxon>
        <taxon>Bdelloidea</taxon>
        <taxon>Philodinida</taxon>
        <taxon>Philodinidae</taxon>
        <taxon>Rotaria</taxon>
    </lineage>
</organism>
<dbReference type="GO" id="GO:0005634">
    <property type="term" value="C:nucleus"/>
    <property type="evidence" value="ECO:0007669"/>
    <property type="project" value="UniProtKB-ARBA"/>
</dbReference>
<dbReference type="GO" id="GO:0031461">
    <property type="term" value="C:cullin-RING ubiquitin ligase complex"/>
    <property type="evidence" value="ECO:0007669"/>
    <property type="project" value="InterPro"/>
</dbReference>
<evidence type="ECO:0000313" key="8">
    <source>
        <dbReference type="EMBL" id="CAF1306294.1"/>
    </source>
</evidence>
<proteinExistence type="inferred from homology"/>
<dbReference type="Gene3D" id="1.10.10.10">
    <property type="entry name" value="Winged helix-like DNA-binding domain superfamily/Winged helix DNA-binding domain"/>
    <property type="match status" value="1"/>
</dbReference>
<dbReference type="Gene3D" id="1.20.1310.10">
    <property type="entry name" value="Cullin Repeats"/>
    <property type="match status" value="4"/>
</dbReference>
<accession>A0A816T562</accession>
<name>A0A816T562_9BILA</name>
<dbReference type="Pfam" id="PF00888">
    <property type="entry name" value="Cullin"/>
    <property type="match status" value="1"/>
</dbReference>
<dbReference type="SUPFAM" id="SSF75632">
    <property type="entry name" value="Cullin homology domain"/>
    <property type="match status" value="1"/>
</dbReference>
<evidence type="ECO:0000313" key="9">
    <source>
        <dbReference type="EMBL" id="CAF1407478.1"/>
    </source>
</evidence>
<dbReference type="InterPro" id="IPR016157">
    <property type="entry name" value="Cullin_CS"/>
</dbReference>
<dbReference type="InterPro" id="IPR001373">
    <property type="entry name" value="Cullin_N"/>
</dbReference>
<evidence type="ECO:0000256" key="6">
    <source>
        <dbReference type="RuleBase" id="RU003829"/>
    </source>
</evidence>
<comment type="pathway">
    <text evidence="1">Protein modification; protein ubiquitination.</text>
</comment>
<dbReference type="PROSITE" id="PS50069">
    <property type="entry name" value="CULLIN_2"/>
    <property type="match status" value="1"/>
</dbReference>
<dbReference type="FunFam" id="1.20.1310.10:FF:000001">
    <property type="entry name" value="Cullin 3"/>
    <property type="match status" value="1"/>
</dbReference>
<dbReference type="InterPro" id="IPR036390">
    <property type="entry name" value="WH_DNA-bd_sf"/>
</dbReference>
<dbReference type="PROSITE" id="PS01256">
    <property type="entry name" value="CULLIN_1"/>
    <property type="match status" value="1"/>
</dbReference>
<dbReference type="Proteomes" id="UP000663855">
    <property type="component" value="Unassembled WGS sequence"/>
</dbReference>
<dbReference type="EMBL" id="CAJNOW010001112">
    <property type="protein sequence ID" value="CAF1306294.1"/>
    <property type="molecule type" value="Genomic_DNA"/>
</dbReference>
<dbReference type="GO" id="GO:0031625">
    <property type="term" value="F:ubiquitin protein ligase binding"/>
    <property type="evidence" value="ECO:0007669"/>
    <property type="project" value="InterPro"/>
</dbReference>
<keyword evidence="3" id="KW-1017">Isopeptide bond</keyword>
<dbReference type="InterPro" id="IPR045093">
    <property type="entry name" value="Cullin"/>
</dbReference>
<reference evidence="10" key="1">
    <citation type="submission" date="2021-02" db="EMBL/GenBank/DDBJ databases">
        <authorList>
            <person name="Nowell W R."/>
        </authorList>
    </citation>
    <scope>NUCLEOTIDE SEQUENCE</scope>
</reference>
<dbReference type="GO" id="GO:0006511">
    <property type="term" value="P:ubiquitin-dependent protein catabolic process"/>
    <property type="evidence" value="ECO:0007669"/>
    <property type="project" value="InterPro"/>
</dbReference>
<dbReference type="Proteomes" id="UP000663824">
    <property type="component" value="Unassembled WGS sequence"/>
</dbReference>